<dbReference type="Proteomes" id="UP000325743">
    <property type="component" value="Chromosome 2"/>
</dbReference>
<feature type="region of interest" description="Disordered" evidence="1">
    <location>
        <begin position="370"/>
        <end position="398"/>
    </location>
</feature>
<dbReference type="RefSeq" id="WP_151072615.1">
    <property type="nucleotide sequence ID" value="NZ_CP032519.1"/>
</dbReference>
<evidence type="ECO:0000256" key="1">
    <source>
        <dbReference type="SAM" id="MobiDB-lite"/>
    </source>
</evidence>
<evidence type="ECO:0000313" key="2">
    <source>
        <dbReference type="EMBL" id="QEZ47983.1"/>
    </source>
</evidence>
<name>A0A5P3VR66_9BURK</name>
<proteinExistence type="predicted"/>
<protein>
    <submittedName>
        <fullName evidence="2">Uncharacterized protein</fullName>
    </submittedName>
</protein>
<organism evidence="2 3">
    <name type="scientific">Cupriavidus oxalaticus</name>
    <dbReference type="NCBI Taxonomy" id="96344"/>
    <lineage>
        <taxon>Bacteria</taxon>
        <taxon>Pseudomonadati</taxon>
        <taxon>Pseudomonadota</taxon>
        <taxon>Betaproteobacteria</taxon>
        <taxon>Burkholderiales</taxon>
        <taxon>Burkholderiaceae</taxon>
        <taxon>Cupriavidus</taxon>
    </lineage>
</organism>
<gene>
    <name evidence="2" type="ORF">D2917_28320</name>
</gene>
<accession>A0A5P3VR66</accession>
<evidence type="ECO:0000313" key="3">
    <source>
        <dbReference type="Proteomes" id="UP000325743"/>
    </source>
</evidence>
<dbReference type="EMBL" id="CP032519">
    <property type="protein sequence ID" value="QEZ47983.1"/>
    <property type="molecule type" value="Genomic_DNA"/>
</dbReference>
<reference evidence="2 3" key="1">
    <citation type="submission" date="2018-09" db="EMBL/GenBank/DDBJ databases">
        <title>Complete genome sequence of Cupriavidus oxalaticus T2, a bacterium capable of phenol tolerance and degradation.</title>
        <authorList>
            <person name="Yan J."/>
        </authorList>
    </citation>
    <scope>NUCLEOTIDE SEQUENCE [LARGE SCALE GENOMIC DNA]</scope>
    <source>
        <strain evidence="2 3">T2</strain>
    </source>
</reference>
<dbReference type="AlphaFoldDB" id="A0A5P3VR66"/>
<sequence>MTLIWGLLAPGALPNERRTRTFGVAASVRLFNELAVPGIGGVWFGKQLLLATLGIRIAEQAQLHGKEVGKIEAANAVEALACWLAFDAGKWERDPRLRGSTKMQSKVDLSFQAVRQRSFYVTQPMRMRTVQALPDLGFVATDSSRFNAFACSQAGKDFVDAACNGFSPFKRGVIDHLVRWAVFKEDRVKSVELRDALSPITPLPQRARDLLMERLLQGGDRESSEHKQRRRDALAWVESQRKTGIGHTSWISAPPEISTDAHWRDLKAGAMFQAAREAAIAALDALEAHIAQSSDGERFSLSSSVPSAVLRRLVELRSAANSFLDERHRDRDANVFCGECNSEDPTKVLTALVARDGRVLRLKERDVVPGPAFRRGRAPQQEHEDNADTADSAPAIQGGLAWPPGISARLQNLFLLNADLSGELDKWLDKTVTEEDVQ</sequence>